<feature type="domain" description="Fucosyltransferase N-terminal" evidence="15">
    <location>
        <begin position="198"/>
        <end position="312"/>
    </location>
</feature>
<dbReference type="Proteomes" id="UP000324222">
    <property type="component" value="Unassembled WGS sequence"/>
</dbReference>
<dbReference type="Pfam" id="PF17039">
    <property type="entry name" value="Glyco_tran_10_N"/>
    <property type="match status" value="1"/>
</dbReference>
<accession>A0A5B7DRR4</accession>
<dbReference type="Gene3D" id="3.40.50.11660">
    <property type="entry name" value="Glycosyl transferase family 10, C-terminal domain"/>
    <property type="match status" value="1"/>
</dbReference>
<comment type="subcellular location">
    <subcellularLocation>
        <location evidence="1 12">Golgi apparatus</location>
        <location evidence="1 12">Golgi stack membrane</location>
        <topology evidence="1 12">Single-pass type II membrane protein</topology>
    </subcellularLocation>
</comment>
<dbReference type="InterPro" id="IPR055270">
    <property type="entry name" value="Glyco_tran_10_C"/>
</dbReference>
<evidence type="ECO:0000313" key="16">
    <source>
        <dbReference type="EMBL" id="MPC24130.1"/>
    </source>
</evidence>
<dbReference type="Pfam" id="PF00852">
    <property type="entry name" value="Glyco_transf_10"/>
    <property type="match status" value="1"/>
</dbReference>
<evidence type="ECO:0000256" key="3">
    <source>
        <dbReference type="ARBA" id="ARBA00008919"/>
    </source>
</evidence>
<comment type="similarity">
    <text evidence="3 12">Belongs to the glycosyltransferase 10 family.</text>
</comment>
<evidence type="ECO:0000259" key="15">
    <source>
        <dbReference type="Pfam" id="PF17039"/>
    </source>
</evidence>
<evidence type="ECO:0000313" key="17">
    <source>
        <dbReference type="Proteomes" id="UP000324222"/>
    </source>
</evidence>
<evidence type="ECO:0000256" key="4">
    <source>
        <dbReference type="ARBA" id="ARBA00022676"/>
    </source>
</evidence>
<evidence type="ECO:0000256" key="6">
    <source>
        <dbReference type="ARBA" id="ARBA00022692"/>
    </source>
</evidence>
<evidence type="ECO:0000256" key="7">
    <source>
        <dbReference type="ARBA" id="ARBA00022968"/>
    </source>
</evidence>
<evidence type="ECO:0000256" key="13">
    <source>
        <dbReference type="SAM" id="MobiDB-lite"/>
    </source>
</evidence>
<feature type="domain" description="Fucosyltransferase C-terminal" evidence="14">
    <location>
        <begin position="362"/>
        <end position="507"/>
    </location>
</feature>
<dbReference type="InterPro" id="IPR038577">
    <property type="entry name" value="GT10-like_C_sf"/>
</dbReference>
<dbReference type="OrthoDB" id="6355192at2759"/>
<dbReference type="AlphaFoldDB" id="A0A5B7DRR4"/>
<evidence type="ECO:0000256" key="12">
    <source>
        <dbReference type="RuleBase" id="RU003832"/>
    </source>
</evidence>
<dbReference type="SUPFAM" id="SSF53756">
    <property type="entry name" value="UDP-Glycosyltransferase/glycogen phosphorylase"/>
    <property type="match status" value="1"/>
</dbReference>
<organism evidence="16 17">
    <name type="scientific">Portunus trituberculatus</name>
    <name type="common">Swimming crab</name>
    <name type="synonym">Neptunus trituberculatus</name>
    <dbReference type="NCBI Taxonomy" id="210409"/>
    <lineage>
        <taxon>Eukaryota</taxon>
        <taxon>Metazoa</taxon>
        <taxon>Ecdysozoa</taxon>
        <taxon>Arthropoda</taxon>
        <taxon>Crustacea</taxon>
        <taxon>Multicrustacea</taxon>
        <taxon>Malacostraca</taxon>
        <taxon>Eumalacostraca</taxon>
        <taxon>Eucarida</taxon>
        <taxon>Decapoda</taxon>
        <taxon>Pleocyemata</taxon>
        <taxon>Brachyura</taxon>
        <taxon>Eubrachyura</taxon>
        <taxon>Portunoidea</taxon>
        <taxon>Portunidae</taxon>
        <taxon>Portuninae</taxon>
        <taxon>Portunus</taxon>
    </lineage>
</organism>
<sequence>MTRAVPAKAAPLQYSALRVHQAACGALVSNKNVVSSFSRVMRCGRLLAVSLGLLLLLFYRDATCEAQKEQRHSGHGDTLGQEDTREVSDGASLSTGSQDIDGRGDSASPEEKFKGNVTKRNGALENYSRNIFAMKNEVDEEKTVEEKKKTNINSLINQTARLTTNTSTATKHTLATTTTTTITEYPADHPAHNSFVNHKKVLFYTPFFSGTWEDELKVRTSLMHKCPVTSCLFLEGSSHPEDADAVVFHSFDFDPEHVPAVRRPEQVYVWLSMESPRWDGFGYGKVLQFGRPRFFNWTSTYHRESDVMQPYGGLLPLHGETDYVRPGLLDKSGVAYGKYLAALAGEYPHQEIKGKDWAAFLERREVYVLELQKHIEVDVYGSCGELKCSIENIEECYTKILRPTYKFYLAFENNLCEDYITEKTWLPLHYGLVPVVFGGARYSDILPPFSYVDATHRTPLQLANHLSSIARSPELYGRYHLWRKYWKVLPWPPLCEICLKLHSLASELHRSGEDVAQRQNYPDLRGWWWGANNCTTLYPRHQYEELVSIGL</sequence>
<dbReference type="FunFam" id="3.40.50.11660:FF:000002">
    <property type="entry name" value="Alpha-(1,3)-fucosyltransferase"/>
    <property type="match status" value="1"/>
</dbReference>
<dbReference type="EC" id="2.4.1.-" evidence="12"/>
<dbReference type="UniPathway" id="UPA00378"/>
<name>A0A5B7DRR4_PORTR</name>
<keyword evidence="4 12" id="KW-0328">Glycosyltransferase</keyword>
<keyword evidence="11" id="KW-0325">Glycoprotein</keyword>
<evidence type="ECO:0000256" key="10">
    <source>
        <dbReference type="ARBA" id="ARBA00023136"/>
    </source>
</evidence>
<dbReference type="PANTHER" id="PTHR48438:SF1">
    <property type="entry name" value="ALPHA-(1,3)-FUCOSYLTRANSFERASE C-RELATED"/>
    <property type="match status" value="1"/>
</dbReference>
<evidence type="ECO:0000256" key="9">
    <source>
        <dbReference type="ARBA" id="ARBA00023034"/>
    </source>
</evidence>
<dbReference type="GO" id="GO:0032580">
    <property type="term" value="C:Golgi cisterna membrane"/>
    <property type="evidence" value="ECO:0007669"/>
    <property type="project" value="UniProtKB-SubCell"/>
</dbReference>
<dbReference type="PANTHER" id="PTHR48438">
    <property type="entry name" value="ALPHA-(1,3)-FUCOSYLTRANSFERASE C-RELATED"/>
    <property type="match status" value="1"/>
</dbReference>
<dbReference type="InterPro" id="IPR001503">
    <property type="entry name" value="Glyco_trans_10"/>
</dbReference>
<evidence type="ECO:0000256" key="11">
    <source>
        <dbReference type="ARBA" id="ARBA00023180"/>
    </source>
</evidence>
<feature type="region of interest" description="Disordered" evidence="13">
    <location>
        <begin position="68"/>
        <end position="120"/>
    </location>
</feature>
<dbReference type="InterPro" id="IPR031481">
    <property type="entry name" value="Glyco_tran_10_N"/>
</dbReference>
<keyword evidence="6 12" id="KW-0812">Transmembrane</keyword>
<keyword evidence="9 12" id="KW-0333">Golgi apparatus</keyword>
<comment type="pathway">
    <text evidence="2">Protein modification; protein glycosylation.</text>
</comment>
<reference evidence="16 17" key="1">
    <citation type="submission" date="2019-05" db="EMBL/GenBank/DDBJ databases">
        <title>Another draft genome of Portunus trituberculatus and its Hox gene families provides insights of decapod evolution.</title>
        <authorList>
            <person name="Jeong J.-H."/>
            <person name="Song I."/>
            <person name="Kim S."/>
            <person name="Choi T."/>
            <person name="Kim D."/>
            <person name="Ryu S."/>
            <person name="Kim W."/>
        </authorList>
    </citation>
    <scope>NUCLEOTIDE SEQUENCE [LARGE SCALE GENOMIC DNA]</scope>
    <source>
        <tissue evidence="16">Muscle</tissue>
    </source>
</reference>
<proteinExistence type="inferred from homology"/>
<keyword evidence="10" id="KW-0472">Membrane</keyword>
<protein>
    <recommendedName>
        <fullName evidence="12">Fucosyltransferase</fullName>
        <ecNumber evidence="12">2.4.1.-</ecNumber>
    </recommendedName>
</protein>
<dbReference type="GO" id="GO:0008417">
    <property type="term" value="F:fucosyltransferase activity"/>
    <property type="evidence" value="ECO:0007669"/>
    <property type="project" value="InterPro"/>
</dbReference>
<keyword evidence="5 12" id="KW-0808">Transferase</keyword>
<keyword evidence="17" id="KW-1185">Reference proteome</keyword>
<keyword evidence="7" id="KW-0735">Signal-anchor</keyword>
<evidence type="ECO:0000256" key="5">
    <source>
        <dbReference type="ARBA" id="ARBA00022679"/>
    </source>
</evidence>
<gene>
    <name evidence="16" type="primary">FucTC_0</name>
    <name evidence="16" type="ORF">E2C01_017202</name>
</gene>
<evidence type="ECO:0000256" key="8">
    <source>
        <dbReference type="ARBA" id="ARBA00022989"/>
    </source>
</evidence>
<evidence type="ECO:0000259" key="14">
    <source>
        <dbReference type="Pfam" id="PF00852"/>
    </source>
</evidence>
<feature type="compositionally biased region" description="Basic and acidic residues" evidence="13">
    <location>
        <begin position="100"/>
        <end position="114"/>
    </location>
</feature>
<evidence type="ECO:0000256" key="2">
    <source>
        <dbReference type="ARBA" id="ARBA00004922"/>
    </source>
</evidence>
<evidence type="ECO:0000256" key="1">
    <source>
        <dbReference type="ARBA" id="ARBA00004447"/>
    </source>
</evidence>
<keyword evidence="8" id="KW-1133">Transmembrane helix</keyword>
<comment type="caution">
    <text evidence="16">The sequence shown here is derived from an EMBL/GenBank/DDBJ whole genome shotgun (WGS) entry which is preliminary data.</text>
</comment>
<dbReference type="EMBL" id="VSRR010001292">
    <property type="protein sequence ID" value="MPC24130.1"/>
    <property type="molecule type" value="Genomic_DNA"/>
</dbReference>